<evidence type="ECO:0008006" key="3">
    <source>
        <dbReference type="Google" id="ProtNLM"/>
    </source>
</evidence>
<protein>
    <recommendedName>
        <fullName evidence="3">TonB C-terminal domain-containing protein</fullName>
    </recommendedName>
</protein>
<sequence length="411" mass="45021">MPRPRLLAIGATLTVLTGLVAPAPLHAAKPVRVVSSAAAPVRDHHLFVGVESFLPHERELLAVRRFEGAESVLETETGEEVVVERDHSFRFKMTPKVSPIVIKIDRIRGEETYSAWTDPKGQWMSRQMALSGHYDDQTTNATRVLNAGMNAAHMISRVEEGNGGPLPGASVTAESTMNKAISDYQQVQSSLQAFNDSPSITDNFDPLEEGDESVPFDAINLRFNVRSPEPIADAHALARVRVRTPDEGYKDFSFQRDLGALDRSERSILLTLDGLPPGFEFVDAEIHLFNHGEELATTQSERLMPLTAAEARQYVMLDYLAQHRDATLPPSAAWSLAPAALRAANDAASVNFAAKVEVNERGEPTAIHALDGQILPESMREIFGQLTYLPALAEGQPVAGTVIVHLADYFR</sequence>
<name>A0ABZ1C735_9BACT</name>
<dbReference type="RefSeq" id="WP_221029266.1">
    <property type="nucleotide sequence ID" value="NZ_CP139781.1"/>
</dbReference>
<proteinExistence type="predicted"/>
<gene>
    <name evidence="1" type="ORF">K1X11_021110</name>
</gene>
<accession>A0ABZ1C735</accession>
<dbReference type="Proteomes" id="UP000738431">
    <property type="component" value="Chromosome"/>
</dbReference>
<organism evidence="1 2">
    <name type="scientific">Actomonas aquatica</name>
    <dbReference type="NCBI Taxonomy" id="2866162"/>
    <lineage>
        <taxon>Bacteria</taxon>
        <taxon>Pseudomonadati</taxon>
        <taxon>Verrucomicrobiota</taxon>
        <taxon>Opitutia</taxon>
        <taxon>Opitutales</taxon>
        <taxon>Opitutaceae</taxon>
        <taxon>Actomonas</taxon>
    </lineage>
</organism>
<keyword evidence="2" id="KW-1185">Reference proteome</keyword>
<dbReference type="EMBL" id="CP139781">
    <property type="protein sequence ID" value="WRQ87321.1"/>
    <property type="molecule type" value="Genomic_DNA"/>
</dbReference>
<reference evidence="1 2" key="1">
    <citation type="submission" date="2023-12" db="EMBL/GenBank/DDBJ databases">
        <title>Description of an unclassified Opitutus bacterium of Verrucomicrobiota.</title>
        <authorList>
            <person name="Zhang D.-F."/>
        </authorList>
    </citation>
    <scope>NUCLEOTIDE SEQUENCE [LARGE SCALE GENOMIC DNA]</scope>
    <source>
        <strain evidence="1 2">WL0086</strain>
    </source>
</reference>
<evidence type="ECO:0000313" key="2">
    <source>
        <dbReference type="Proteomes" id="UP000738431"/>
    </source>
</evidence>
<evidence type="ECO:0000313" key="1">
    <source>
        <dbReference type="EMBL" id="WRQ87321.1"/>
    </source>
</evidence>